<evidence type="ECO:0000259" key="2">
    <source>
        <dbReference type="Pfam" id="PF00561"/>
    </source>
</evidence>
<dbReference type="PANTHER" id="PTHR37946">
    <property type="entry name" value="SLL1969 PROTEIN"/>
    <property type="match status" value="1"/>
</dbReference>
<keyword evidence="1" id="KW-0472">Membrane</keyword>
<comment type="caution">
    <text evidence="3">The sequence shown here is derived from an EMBL/GenBank/DDBJ whole genome shotgun (WGS) entry which is preliminary data.</text>
</comment>
<feature type="transmembrane region" description="Helical" evidence="1">
    <location>
        <begin position="6"/>
        <end position="25"/>
    </location>
</feature>
<dbReference type="Gene3D" id="3.40.50.1820">
    <property type="entry name" value="alpha/beta hydrolase"/>
    <property type="match status" value="1"/>
</dbReference>
<keyword evidence="1" id="KW-0812">Transmembrane</keyword>
<name>A0A133XP90_9RHOO</name>
<feature type="transmembrane region" description="Helical" evidence="1">
    <location>
        <begin position="32"/>
        <end position="58"/>
    </location>
</feature>
<dbReference type="Proteomes" id="UP000070186">
    <property type="component" value="Unassembled WGS sequence"/>
</dbReference>
<dbReference type="Pfam" id="PF00561">
    <property type="entry name" value="Abhydrolase_1"/>
    <property type="match status" value="1"/>
</dbReference>
<gene>
    <name evidence="3" type="ORF">AT959_00745</name>
</gene>
<dbReference type="RefSeq" id="WP_066879437.1">
    <property type="nucleotide sequence ID" value="NZ_LODL01000002.1"/>
</dbReference>
<dbReference type="InterPro" id="IPR000073">
    <property type="entry name" value="AB_hydrolase_1"/>
</dbReference>
<reference evidence="3 4" key="1">
    <citation type="submission" date="2015-12" db="EMBL/GenBank/DDBJ databases">
        <title>Nitrous oxide reduction kinetics distinguish bacteria harboring typical versus atypical NosZ.</title>
        <authorList>
            <person name="Yoon S."/>
            <person name="Nissen S."/>
            <person name="Park D."/>
            <person name="Sanford R.A."/>
            <person name="Loeffler F.E."/>
        </authorList>
    </citation>
    <scope>NUCLEOTIDE SEQUENCE [LARGE SCALE GENOMIC DNA]</scope>
    <source>
        <strain evidence="3 4">ATCC BAA-841</strain>
    </source>
</reference>
<sequence length="296" mass="32343">MVPVSLLLWMALEISGYLALARLGLHLDWPYAIALAIGTLLGVRASINAVTWMFGMAFASPAPRLGFASTARLMWDEYLAFLLTFLIVLPLERLWMPADRLPSGRPVVLLVHGYGCSRGVWWKLRRRFEAAGYAVASVSLVPPYTSMGKMVPLLNQRIEAVCAATGAKQLTLVAHSMGGLVCRSYLARHGSSRIAKLVTLATPHAGTEIARVGFGQNAREMEPDSLWLQDMAGETPKVPVVSLRNPYDNYAMPQDRQRLPGATDVELPAVGHIAMLYDSRVAEALLAACSKEGNQR</sequence>
<dbReference type="EMBL" id="LODL01000002">
    <property type="protein sequence ID" value="KXB32756.1"/>
    <property type="molecule type" value="Genomic_DNA"/>
</dbReference>
<keyword evidence="4" id="KW-1185">Reference proteome</keyword>
<dbReference type="InterPro" id="IPR029058">
    <property type="entry name" value="AB_hydrolase_fold"/>
</dbReference>
<evidence type="ECO:0000313" key="4">
    <source>
        <dbReference type="Proteomes" id="UP000070186"/>
    </source>
</evidence>
<proteinExistence type="predicted"/>
<evidence type="ECO:0000313" key="3">
    <source>
        <dbReference type="EMBL" id="KXB32756.1"/>
    </source>
</evidence>
<evidence type="ECO:0000256" key="1">
    <source>
        <dbReference type="SAM" id="Phobius"/>
    </source>
</evidence>
<feature type="transmembrane region" description="Helical" evidence="1">
    <location>
        <begin position="78"/>
        <end position="95"/>
    </location>
</feature>
<accession>A0A133XP90</accession>
<feature type="domain" description="AB hydrolase-1" evidence="2">
    <location>
        <begin position="106"/>
        <end position="211"/>
    </location>
</feature>
<dbReference type="PANTHER" id="PTHR37946:SF1">
    <property type="entry name" value="SLL1969 PROTEIN"/>
    <property type="match status" value="1"/>
</dbReference>
<keyword evidence="1" id="KW-1133">Transmembrane helix</keyword>
<dbReference type="AlphaFoldDB" id="A0A133XP90"/>
<organism evidence="3 4">
    <name type="scientific">Dechloromonas denitrificans</name>
    <dbReference type="NCBI Taxonomy" id="281362"/>
    <lineage>
        <taxon>Bacteria</taxon>
        <taxon>Pseudomonadati</taxon>
        <taxon>Pseudomonadota</taxon>
        <taxon>Betaproteobacteria</taxon>
        <taxon>Rhodocyclales</taxon>
        <taxon>Azonexaceae</taxon>
        <taxon>Dechloromonas</taxon>
    </lineage>
</organism>
<protein>
    <submittedName>
        <fullName evidence="3">Lipase</fullName>
    </submittedName>
</protein>
<dbReference type="SUPFAM" id="SSF53474">
    <property type="entry name" value="alpha/beta-Hydrolases"/>
    <property type="match status" value="1"/>
</dbReference>
<dbReference type="SMR" id="A0A133XP90"/>
<dbReference type="STRING" id="281362.AT959_00745"/>